<keyword evidence="1" id="KW-0472">Membrane</keyword>
<proteinExistence type="predicted"/>
<organism evidence="2">
    <name type="scientific">hydrothermal vent metagenome</name>
    <dbReference type="NCBI Taxonomy" id="652676"/>
    <lineage>
        <taxon>unclassified sequences</taxon>
        <taxon>metagenomes</taxon>
        <taxon>ecological metagenomes</taxon>
    </lineage>
</organism>
<reference evidence="2" key="1">
    <citation type="submission" date="2016-10" db="EMBL/GenBank/DDBJ databases">
        <authorList>
            <person name="de Groot N.N."/>
        </authorList>
    </citation>
    <scope>NUCLEOTIDE SEQUENCE</scope>
</reference>
<protein>
    <submittedName>
        <fullName evidence="2">Uncharacterized protein</fullName>
    </submittedName>
</protein>
<feature type="transmembrane region" description="Helical" evidence="1">
    <location>
        <begin position="6"/>
        <end position="24"/>
    </location>
</feature>
<keyword evidence="1" id="KW-1133">Transmembrane helix</keyword>
<dbReference type="AlphaFoldDB" id="A0A1W1BZL4"/>
<evidence type="ECO:0000256" key="1">
    <source>
        <dbReference type="SAM" id="Phobius"/>
    </source>
</evidence>
<accession>A0A1W1BZL4</accession>
<dbReference type="EMBL" id="FPHC01000049">
    <property type="protein sequence ID" value="SFV58925.1"/>
    <property type="molecule type" value="Genomic_DNA"/>
</dbReference>
<name>A0A1W1BZL4_9ZZZZ</name>
<keyword evidence="1" id="KW-0812">Transmembrane</keyword>
<gene>
    <name evidence="2" type="ORF">MNB_SV-6-1105</name>
</gene>
<evidence type="ECO:0000313" key="2">
    <source>
        <dbReference type="EMBL" id="SFV58925.1"/>
    </source>
</evidence>
<sequence>MLKLESLVWLVIGLSLSSLTTIYYPALNKPIFYISLALLMVILWRYFWRVVSQDDFTPKSKAFKKLQKIQKKREKIDTAKHHYINDQIEYIDRVWGYTKEQRRVIDRFLDQRAYSHIYNRLSASLLPQLITMIELCIKREKRGCKREVSKRIKEIYLLMKEELSKKKSQTQESFETSVEVFDRLID</sequence>
<feature type="transmembrane region" description="Helical" evidence="1">
    <location>
        <begin position="31"/>
        <end position="48"/>
    </location>
</feature>